<protein>
    <submittedName>
        <fullName evidence="2">Uncharacterized protein</fullName>
    </submittedName>
</protein>
<dbReference type="Proteomes" id="UP000077154">
    <property type="component" value="Unassembled WGS sequence"/>
</dbReference>
<reference evidence="2" key="1">
    <citation type="submission" date="2016-03" db="EMBL/GenBank/DDBJ databases">
        <title>Updated assembly of Pseudogymnoascus destructans, the fungus causing white-nose syndrome of bats.</title>
        <authorList>
            <person name="Palmer J.M."/>
            <person name="Drees K.P."/>
            <person name="Foster J.T."/>
            <person name="Lindner D.L."/>
        </authorList>
    </citation>
    <scope>NUCLEOTIDE SEQUENCE [LARGE SCALE GENOMIC DNA]</scope>
    <source>
        <strain evidence="2">20631-21</strain>
    </source>
</reference>
<feature type="region of interest" description="Disordered" evidence="1">
    <location>
        <begin position="70"/>
        <end position="145"/>
    </location>
</feature>
<proteinExistence type="predicted"/>
<feature type="compositionally biased region" description="Pro residues" evidence="1">
    <location>
        <begin position="119"/>
        <end position="134"/>
    </location>
</feature>
<dbReference type="EMBL" id="KV441390">
    <property type="protein sequence ID" value="OAF61140.1"/>
    <property type="molecule type" value="Genomic_DNA"/>
</dbReference>
<dbReference type="VEuPathDB" id="FungiDB:GMDG_01231"/>
<evidence type="ECO:0000256" key="1">
    <source>
        <dbReference type="SAM" id="MobiDB-lite"/>
    </source>
</evidence>
<feature type="compositionally biased region" description="Pro residues" evidence="1">
    <location>
        <begin position="73"/>
        <end position="108"/>
    </location>
</feature>
<dbReference type="GeneID" id="36285456"/>
<sequence>MADEEDIIIDVQGYLSITDMPAYNPPYPPHANTGIPLRPLAAAAATPAPPPPSGWEAPSSWDIIRRLSFNPFSAPPPATVPVPQRPAPTPPAPTPPAPTPPAPTPPTACTPSPSAAPCTPYPPPPPRTPSPAHPRPSASTRRTNAADVARQMAALHVLNRFASNREAADASDAAASAFSAHTIASAPDPAAAEEEATEAEKAFHRELALSMLEGNTLAWPDGRPVTRDGGPLRIAGLVALATGEPEESEQSWADWSRENRWWLPVVWGGGGGDPNFRYFDHGFEAGAEPACFAWGCWYCDCGPGCCNGGGRSARNRRAWTPGNLD</sequence>
<accession>A0A177AH71</accession>
<feature type="compositionally biased region" description="Low complexity" evidence="1">
    <location>
        <begin position="109"/>
        <end position="118"/>
    </location>
</feature>
<name>A0A177AH71_9PEZI</name>
<dbReference type="OrthoDB" id="3440128at2759"/>
<gene>
    <name evidence="2" type="ORF">VC83_02373</name>
</gene>
<evidence type="ECO:0000313" key="2">
    <source>
        <dbReference type="EMBL" id="OAF61140.1"/>
    </source>
</evidence>
<dbReference type="PRINTS" id="PR01217">
    <property type="entry name" value="PRICHEXTENSN"/>
</dbReference>
<organism evidence="2">
    <name type="scientific">Pseudogymnoascus destructans</name>
    <dbReference type="NCBI Taxonomy" id="655981"/>
    <lineage>
        <taxon>Eukaryota</taxon>
        <taxon>Fungi</taxon>
        <taxon>Dikarya</taxon>
        <taxon>Ascomycota</taxon>
        <taxon>Pezizomycotina</taxon>
        <taxon>Leotiomycetes</taxon>
        <taxon>Thelebolales</taxon>
        <taxon>Thelebolaceae</taxon>
        <taxon>Pseudogymnoascus</taxon>
    </lineage>
</organism>
<dbReference type="RefSeq" id="XP_024326417.1">
    <property type="nucleotide sequence ID" value="XM_024466039.1"/>
</dbReference>
<dbReference type="AlphaFoldDB" id="A0A177AH71"/>